<keyword evidence="1" id="KW-0812">Transmembrane</keyword>
<protein>
    <submittedName>
        <fullName evidence="2">Oligosaccharide repeat unit polymerase</fullName>
    </submittedName>
</protein>
<keyword evidence="3" id="KW-1185">Reference proteome</keyword>
<keyword evidence="1" id="KW-1133">Transmembrane helix</keyword>
<evidence type="ECO:0000313" key="2">
    <source>
        <dbReference type="EMBL" id="MFC4402979.1"/>
    </source>
</evidence>
<feature type="transmembrane region" description="Helical" evidence="1">
    <location>
        <begin position="349"/>
        <end position="372"/>
    </location>
</feature>
<dbReference type="RefSeq" id="WP_390251081.1">
    <property type="nucleotide sequence ID" value="NZ_JBHSDT010000004.1"/>
</dbReference>
<feature type="transmembrane region" description="Helical" evidence="1">
    <location>
        <begin position="282"/>
        <end position="300"/>
    </location>
</feature>
<organism evidence="2 3">
    <name type="scientific">Gracilibacillus xinjiangensis</name>
    <dbReference type="NCBI Taxonomy" id="1193282"/>
    <lineage>
        <taxon>Bacteria</taxon>
        <taxon>Bacillati</taxon>
        <taxon>Bacillota</taxon>
        <taxon>Bacilli</taxon>
        <taxon>Bacillales</taxon>
        <taxon>Bacillaceae</taxon>
        <taxon>Gracilibacillus</taxon>
    </lineage>
</organism>
<comment type="caution">
    <text evidence="2">The sequence shown here is derived from an EMBL/GenBank/DDBJ whole genome shotgun (WGS) entry which is preliminary data.</text>
</comment>
<feature type="transmembrane region" description="Helical" evidence="1">
    <location>
        <begin position="12"/>
        <end position="29"/>
    </location>
</feature>
<keyword evidence="1" id="KW-0472">Membrane</keyword>
<feature type="transmembrane region" description="Helical" evidence="1">
    <location>
        <begin position="379"/>
        <end position="398"/>
    </location>
</feature>
<dbReference type="EMBL" id="JBHSDT010000004">
    <property type="protein sequence ID" value="MFC4402979.1"/>
    <property type="molecule type" value="Genomic_DNA"/>
</dbReference>
<feature type="transmembrane region" description="Helical" evidence="1">
    <location>
        <begin position="181"/>
        <end position="203"/>
    </location>
</feature>
<gene>
    <name evidence="2" type="ORF">ACFOY7_07820</name>
</gene>
<feature type="transmembrane region" description="Helical" evidence="1">
    <location>
        <begin position="49"/>
        <end position="65"/>
    </location>
</feature>
<feature type="transmembrane region" description="Helical" evidence="1">
    <location>
        <begin position="251"/>
        <end position="270"/>
    </location>
</feature>
<evidence type="ECO:0000313" key="3">
    <source>
        <dbReference type="Proteomes" id="UP001595882"/>
    </source>
</evidence>
<feature type="transmembrane region" description="Helical" evidence="1">
    <location>
        <begin position="210"/>
        <end position="239"/>
    </location>
</feature>
<sequence length="437" mass="50210">MISNFAIKKKYIFTILFILLFKGLLEYGYLTFVHPLFEYSGFTVDVNGIKMLESYLFVIFLSFLLSKLDDYDKPSKIVVYILYLNLYLPISSLYWLENHSRMYFWVISASILLLYLIISKFKPINNFQLKEGSNLAISILIGISLFVYGYLIATGGLTRINLNLLDVYSTRQGYVNSSNTLITYLLPWQAHVINLTSLTYGLLKNKKSIIFITLFLQVFLFSMTNFKSFLFAPLVVLALHFLTKKGYKNGLLMFMSLLLSIFMSSMFFLYKITGDILMLSIFLRRLFFAPSNLHFVYYEYFNQADKYMLSHSILSRVTENPYGLTPVSLIARDVYGEDFSPNVGIFGDAFLNFGFIGIFIFLIILGFVLVLLDSLARPAPFILAASIMAIPSMSLVNSAMFTSFATHGILFAIFVTWLTTSLFRKKNDFIKEERKIS</sequence>
<feature type="transmembrane region" description="Helical" evidence="1">
    <location>
        <begin position="102"/>
        <end position="121"/>
    </location>
</feature>
<evidence type="ECO:0000256" key="1">
    <source>
        <dbReference type="SAM" id="Phobius"/>
    </source>
</evidence>
<dbReference type="Proteomes" id="UP001595882">
    <property type="component" value="Unassembled WGS sequence"/>
</dbReference>
<name>A0ABV8WU49_9BACI</name>
<proteinExistence type="predicted"/>
<feature type="transmembrane region" description="Helical" evidence="1">
    <location>
        <begin position="77"/>
        <end position="96"/>
    </location>
</feature>
<feature type="transmembrane region" description="Helical" evidence="1">
    <location>
        <begin position="133"/>
        <end position="153"/>
    </location>
</feature>
<accession>A0ABV8WU49</accession>
<feature type="transmembrane region" description="Helical" evidence="1">
    <location>
        <begin position="404"/>
        <end position="423"/>
    </location>
</feature>
<reference evidence="3" key="1">
    <citation type="journal article" date="2019" name="Int. J. Syst. Evol. Microbiol.">
        <title>The Global Catalogue of Microorganisms (GCM) 10K type strain sequencing project: providing services to taxonomists for standard genome sequencing and annotation.</title>
        <authorList>
            <consortium name="The Broad Institute Genomics Platform"/>
            <consortium name="The Broad Institute Genome Sequencing Center for Infectious Disease"/>
            <person name="Wu L."/>
            <person name="Ma J."/>
        </authorList>
    </citation>
    <scope>NUCLEOTIDE SEQUENCE [LARGE SCALE GENOMIC DNA]</scope>
    <source>
        <strain evidence="3">CCUG 37865</strain>
    </source>
</reference>